<evidence type="ECO:0000313" key="2">
    <source>
        <dbReference type="WBParaSite" id="JU765_v2.g2649.t1"/>
    </source>
</evidence>
<dbReference type="WBParaSite" id="JU765_v2.g2649.t1">
    <property type="protein sequence ID" value="JU765_v2.g2649.t1"/>
    <property type="gene ID" value="JU765_v2.g2649"/>
</dbReference>
<name>A0AC34R223_9BILA</name>
<protein>
    <submittedName>
        <fullName evidence="2">Uncharacterized protein</fullName>
    </submittedName>
</protein>
<organism evidence="1 2">
    <name type="scientific">Panagrolaimus sp. JU765</name>
    <dbReference type="NCBI Taxonomy" id="591449"/>
    <lineage>
        <taxon>Eukaryota</taxon>
        <taxon>Metazoa</taxon>
        <taxon>Ecdysozoa</taxon>
        <taxon>Nematoda</taxon>
        <taxon>Chromadorea</taxon>
        <taxon>Rhabditida</taxon>
        <taxon>Tylenchina</taxon>
        <taxon>Panagrolaimomorpha</taxon>
        <taxon>Panagrolaimoidea</taxon>
        <taxon>Panagrolaimidae</taxon>
        <taxon>Panagrolaimus</taxon>
    </lineage>
</organism>
<reference evidence="2" key="1">
    <citation type="submission" date="2022-11" db="UniProtKB">
        <authorList>
            <consortium name="WormBaseParasite"/>
        </authorList>
    </citation>
    <scope>IDENTIFICATION</scope>
</reference>
<evidence type="ECO:0000313" key="1">
    <source>
        <dbReference type="Proteomes" id="UP000887576"/>
    </source>
</evidence>
<dbReference type="Proteomes" id="UP000887576">
    <property type="component" value="Unplaced"/>
</dbReference>
<sequence length="138" mass="16204">MSENMKTSILMKRVFLFVFFSNFFAFTAFAIAAFMEDDLSKQTAKACFDFTILFYAYALPFIAIWTIRPWKMKLFAMWNSFIKKEKQRVSPLQSAESETQQPGKPDLSHLRNDYGEQIVFDGIQQADVYFSQLENSWK</sequence>
<accession>A0AC34R223</accession>
<proteinExistence type="predicted"/>